<dbReference type="EMBL" id="QFFI01000029">
    <property type="protein sequence ID" value="PWG61642.1"/>
    <property type="molecule type" value="Genomic_DNA"/>
</dbReference>
<dbReference type="PANTHER" id="PTHR39158:SF1">
    <property type="entry name" value="DNAJ HOMOLOG SUBFAMILY C MEMBER 28"/>
    <property type="match status" value="1"/>
</dbReference>
<evidence type="ECO:0000313" key="4">
    <source>
        <dbReference type="Proteomes" id="UP000245474"/>
    </source>
</evidence>
<dbReference type="Pfam" id="PF09350">
    <property type="entry name" value="DJC28_CD"/>
    <property type="match status" value="1"/>
</dbReference>
<dbReference type="OrthoDB" id="9798476at2"/>
<dbReference type="PANTHER" id="PTHR39158">
    <property type="entry name" value="OS08G0560600 PROTEIN"/>
    <property type="match status" value="1"/>
</dbReference>
<keyword evidence="4" id="KW-1185">Reference proteome</keyword>
<proteinExistence type="predicted"/>
<evidence type="ECO:0000313" key="3">
    <source>
        <dbReference type="EMBL" id="PWG61642.1"/>
    </source>
</evidence>
<dbReference type="InterPro" id="IPR018961">
    <property type="entry name" value="DnaJ_homolog_subfam-C_membr-28"/>
</dbReference>
<gene>
    <name evidence="3" type="ORF">DEM34_15315</name>
</gene>
<sequence>MNPLLELAERRIQESLERGELDDLPGQGRPLALDDDSGVPEHLRAAYRVLKNANCLPPELAEQQEIRRLEDLLAHVHEPQGPEAAAARQRLLVLRLSVERHSGRPLRTVAGYQEQLAERLSGSRE</sequence>
<dbReference type="Proteomes" id="UP000245474">
    <property type="component" value="Unassembled WGS sequence"/>
</dbReference>
<comment type="caution">
    <text evidence="3">The sequence shown here is derived from an EMBL/GenBank/DDBJ whole genome shotgun (WGS) entry which is preliminary data.</text>
</comment>
<evidence type="ECO:0000256" key="1">
    <source>
        <dbReference type="SAM" id="MobiDB-lite"/>
    </source>
</evidence>
<dbReference type="RefSeq" id="WP_109679707.1">
    <property type="nucleotide sequence ID" value="NZ_CP086615.1"/>
</dbReference>
<organism evidence="3 4">
    <name type="scientific">Sediminicurvatus halobius</name>
    <dbReference type="NCBI Taxonomy" id="2182432"/>
    <lineage>
        <taxon>Bacteria</taxon>
        <taxon>Pseudomonadati</taxon>
        <taxon>Pseudomonadota</taxon>
        <taxon>Gammaproteobacteria</taxon>
        <taxon>Chromatiales</taxon>
        <taxon>Ectothiorhodospiraceae</taxon>
        <taxon>Sediminicurvatus</taxon>
    </lineage>
</organism>
<protein>
    <submittedName>
        <fullName evidence="3">DUF1992 domain-containing protein</fullName>
    </submittedName>
</protein>
<dbReference type="AlphaFoldDB" id="A0A2U2MXY6"/>
<dbReference type="InterPro" id="IPR052573">
    <property type="entry name" value="DnaJ_C_subfamily_28"/>
</dbReference>
<name>A0A2U2MXY6_9GAMM</name>
<accession>A0A2U2MXY6</accession>
<evidence type="ECO:0000259" key="2">
    <source>
        <dbReference type="Pfam" id="PF09350"/>
    </source>
</evidence>
<feature type="domain" description="DnaJ homologue subfamily C member 28 conserved" evidence="2">
    <location>
        <begin position="7"/>
        <end position="74"/>
    </location>
</feature>
<feature type="region of interest" description="Disordered" evidence="1">
    <location>
        <begin position="16"/>
        <end position="37"/>
    </location>
</feature>
<reference evidence="3 4" key="1">
    <citation type="submission" date="2018-05" db="EMBL/GenBank/DDBJ databases">
        <title>Spiribacter halobius sp. nov., a moderately halophilic bacterium isolated from marine solar saltern.</title>
        <authorList>
            <person name="Zheng W.-S."/>
            <person name="Lu D.-C."/>
            <person name="Du Z.-J."/>
        </authorList>
    </citation>
    <scope>NUCLEOTIDE SEQUENCE [LARGE SCALE GENOMIC DNA]</scope>
    <source>
        <strain evidence="3 4">E85</strain>
    </source>
</reference>